<gene>
    <name evidence="3" type="ORF">AQJ66_00715</name>
</gene>
<proteinExistence type="predicted"/>
<feature type="signal peptide" evidence="2">
    <location>
        <begin position="1"/>
        <end position="22"/>
    </location>
</feature>
<comment type="caution">
    <text evidence="3">The sequence shown here is derived from an EMBL/GenBank/DDBJ whole genome shotgun (WGS) entry which is preliminary data.</text>
</comment>
<evidence type="ECO:0000256" key="2">
    <source>
        <dbReference type="SAM" id="SignalP"/>
    </source>
</evidence>
<dbReference type="EMBL" id="LMWX01000002">
    <property type="protein sequence ID" value="KUN90152.1"/>
    <property type="molecule type" value="Genomic_DNA"/>
</dbReference>
<keyword evidence="1 3" id="KW-0808">Transferase</keyword>
<dbReference type="GO" id="GO:0017000">
    <property type="term" value="P:antibiotic biosynthetic process"/>
    <property type="evidence" value="ECO:0007669"/>
    <property type="project" value="UniProtKB-ARBA"/>
</dbReference>
<dbReference type="PANTHER" id="PTHR48050:SF13">
    <property type="entry name" value="STEROL 3-BETA-GLUCOSYLTRANSFERASE UGT80A2"/>
    <property type="match status" value="1"/>
</dbReference>
<dbReference type="InterPro" id="IPR002213">
    <property type="entry name" value="UDP_glucos_trans"/>
</dbReference>
<reference evidence="3 4" key="1">
    <citation type="submission" date="2015-10" db="EMBL/GenBank/DDBJ databases">
        <title>Draft genome sequence of Streptomyces bungoensis DSM 41781, type strain for the species Streptomyces bungoensis.</title>
        <authorList>
            <person name="Ruckert C."/>
            <person name="Winkler A."/>
            <person name="Kalinowski J."/>
            <person name="Kampfer P."/>
            <person name="Glaeser S."/>
        </authorList>
    </citation>
    <scope>NUCLEOTIDE SEQUENCE [LARGE SCALE GENOMIC DNA]</scope>
    <source>
        <strain evidence="3 4">DSM 41781</strain>
    </source>
</reference>
<dbReference type="GO" id="GO:0008194">
    <property type="term" value="F:UDP-glycosyltransferase activity"/>
    <property type="evidence" value="ECO:0007669"/>
    <property type="project" value="InterPro"/>
</dbReference>
<sequence>MPRIVVVSPPFLSHATPLSALAAALRARGAEVYFACAPDFEELAVRARVRFVPLLVSRNANTGVAEATRQDAAEAARLTEFLEATRKGAVETLVTQARHRRADMLADPDGVYDALGALDERLRPDWYVVDQLSYAATLALHCLGVPYATYCPGHPTYVPAGPGAWFGVPYEWPRALRPDPHELDGLHAVARENDLAFTALFDKFARDRAPSAPAPGRAFALTSPYAVLYAYPPLPWLPVPPEGPAHLFAGHMAAPPKPLGTGWRQRLERLRGHADRVVLVALGTFLSARDDVLRTVVSGVLDGTADTAVIVAAGGRTDALADLAGDRAVVVESVPQQALLEHVDAMVHHGGNNSFTECLRAGVPALVLPFSSDQFAVAADAERTGSALVRDPNALLPEDVPAALTGLRRAVGPRMPVRARALRGRGPRWGAARLMEAMSERAPAR</sequence>
<dbReference type="Pfam" id="PF00201">
    <property type="entry name" value="UDPGT"/>
    <property type="match status" value="1"/>
</dbReference>
<protein>
    <submittedName>
        <fullName evidence="3">UDP-glucuronosyl/UDP-glucosyltransferase</fullName>
    </submittedName>
</protein>
<dbReference type="Proteomes" id="UP000053024">
    <property type="component" value="Unassembled WGS sequence"/>
</dbReference>
<dbReference type="CDD" id="cd03784">
    <property type="entry name" value="GT1_Gtf-like"/>
    <property type="match status" value="1"/>
</dbReference>
<keyword evidence="4" id="KW-1185">Reference proteome</keyword>
<keyword evidence="2" id="KW-0732">Signal</keyword>
<evidence type="ECO:0000313" key="3">
    <source>
        <dbReference type="EMBL" id="KUN90152.1"/>
    </source>
</evidence>
<name>A0A101TD50_9ACTN</name>
<dbReference type="STRING" id="285568.AQJ66_00715"/>
<dbReference type="Gene3D" id="3.40.50.2000">
    <property type="entry name" value="Glycogen Phosphorylase B"/>
    <property type="match status" value="2"/>
</dbReference>
<organism evidence="3 4">
    <name type="scientific">Streptomyces bungoensis</name>
    <dbReference type="NCBI Taxonomy" id="285568"/>
    <lineage>
        <taxon>Bacteria</taxon>
        <taxon>Bacillati</taxon>
        <taxon>Actinomycetota</taxon>
        <taxon>Actinomycetes</taxon>
        <taxon>Kitasatosporales</taxon>
        <taxon>Streptomycetaceae</taxon>
        <taxon>Streptomyces</taxon>
    </lineage>
</organism>
<dbReference type="AlphaFoldDB" id="A0A101TD50"/>
<feature type="chain" id="PRO_5007107191" evidence="2">
    <location>
        <begin position="23"/>
        <end position="445"/>
    </location>
</feature>
<evidence type="ECO:0000256" key="1">
    <source>
        <dbReference type="ARBA" id="ARBA00022679"/>
    </source>
</evidence>
<accession>A0A101TD50</accession>
<dbReference type="OrthoDB" id="764352at2"/>
<dbReference type="PANTHER" id="PTHR48050">
    <property type="entry name" value="STEROL 3-BETA-GLUCOSYLTRANSFERASE"/>
    <property type="match status" value="1"/>
</dbReference>
<dbReference type="SUPFAM" id="SSF53756">
    <property type="entry name" value="UDP-Glycosyltransferase/glycogen phosphorylase"/>
    <property type="match status" value="1"/>
</dbReference>
<dbReference type="RefSeq" id="WP_061914775.1">
    <property type="nucleotide sequence ID" value="NZ_JBEYBH010000021.1"/>
</dbReference>
<evidence type="ECO:0000313" key="4">
    <source>
        <dbReference type="Proteomes" id="UP000053024"/>
    </source>
</evidence>
<dbReference type="InterPro" id="IPR050426">
    <property type="entry name" value="Glycosyltransferase_28"/>
</dbReference>